<dbReference type="NCBIfam" id="TIGR00135">
    <property type="entry name" value="gatC"/>
    <property type="match status" value="1"/>
</dbReference>
<gene>
    <name evidence="1" type="ORF">LCGC14_0450160</name>
</gene>
<dbReference type="SUPFAM" id="SSF141000">
    <property type="entry name" value="Glu-tRNAGln amidotransferase C subunit"/>
    <property type="match status" value="1"/>
</dbReference>
<name>A0A0F9SI22_9ZZZZ</name>
<reference evidence="1" key="1">
    <citation type="journal article" date="2015" name="Nature">
        <title>Complex archaea that bridge the gap between prokaryotes and eukaryotes.</title>
        <authorList>
            <person name="Spang A."/>
            <person name="Saw J.H."/>
            <person name="Jorgensen S.L."/>
            <person name="Zaremba-Niedzwiedzka K."/>
            <person name="Martijn J."/>
            <person name="Lind A.E."/>
            <person name="van Eijk R."/>
            <person name="Schleper C."/>
            <person name="Guy L."/>
            <person name="Ettema T.J."/>
        </authorList>
    </citation>
    <scope>NUCLEOTIDE SEQUENCE</scope>
</reference>
<dbReference type="Gene3D" id="1.10.20.60">
    <property type="entry name" value="Glu-tRNAGln amidotransferase C subunit, N-terminal domain"/>
    <property type="match status" value="1"/>
</dbReference>
<dbReference type="GO" id="GO:0070681">
    <property type="term" value="P:glutaminyl-tRNAGln biosynthesis via transamidation"/>
    <property type="evidence" value="ECO:0007669"/>
    <property type="project" value="TreeGrafter"/>
</dbReference>
<dbReference type="PANTHER" id="PTHR15004">
    <property type="entry name" value="GLUTAMYL-TRNA(GLN) AMIDOTRANSFERASE SUBUNIT C, MITOCHONDRIAL"/>
    <property type="match status" value="1"/>
</dbReference>
<accession>A0A0F9SI22</accession>
<dbReference type="PANTHER" id="PTHR15004:SF0">
    <property type="entry name" value="GLUTAMYL-TRNA(GLN) AMIDOTRANSFERASE SUBUNIT C, MITOCHONDRIAL"/>
    <property type="match status" value="1"/>
</dbReference>
<dbReference type="HAMAP" id="MF_00122">
    <property type="entry name" value="GatC"/>
    <property type="match status" value="1"/>
</dbReference>
<comment type="caution">
    <text evidence="1">The sequence shown here is derived from an EMBL/GenBank/DDBJ whole genome shotgun (WGS) entry which is preliminary data.</text>
</comment>
<dbReference type="EMBL" id="LAZR01000445">
    <property type="protein sequence ID" value="KKN68585.1"/>
    <property type="molecule type" value="Genomic_DNA"/>
</dbReference>
<dbReference type="InterPro" id="IPR003837">
    <property type="entry name" value="GatC"/>
</dbReference>
<dbReference type="InterPro" id="IPR036113">
    <property type="entry name" value="Asp/Glu-ADT_sf_sub_c"/>
</dbReference>
<organism evidence="1">
    <name type="scientific">marine sediment metagenome</name>
    <dbReference type="NCBI Taxonomy" id="412755"/>
    <lineage>
        <taxon>unclassified sequences</taxon>
        <taxon>metagenomes</taxon>
        <taxon>ecological metagenomes</taxon>
    </lineage>
</organism>
<evidence type="ECO:0008006" key="2">
    <source>
        <dbReference type="Google" id="ProtNLM"/>
    </source>
</evidence>
<dbReference type="AlphaFoldDB" id="A0A0F9SI22"/>
<protein>
    <recommendedName>
        <fullName evidence="2">Aspartyl/glutamyl-tRNA(Asn/Gln) amidotransferase subunit C</fullName>
    </recommendedName>
</protein>
<dbReference type="Pfam" id="PF02686">
    <property type="entry name" value="GatC"/>
    <property type="match status" value="1"/>
</dbReference>
<proteinExistence type="inferred from homology"/>
<sequence>MSPKIDFDLTRHIGLLSRLELSDDEVQALADHLAHILQYVDKLQELDTDNVEPMAHAVAIHNVLADDVIGQSLTPDAALANAPQRDGDFFKVPKVIGDSQ</sequence>
<evidence type="ECO:0000313" key="1">
    <source>
        <dbReference type="EMBL" id="KKN68585.1"/>
    </source>
</evidence>
<dbReference type="GO" id="GO:0006450">
    <property type="term" value="P:regulation of translational fidelity"/>
    <property type="evidence" value="ECO:0007669"/>
    <property type="project" value="InterPro"/>
</dbReference>